<dbReference type="Proteomes" id="UP000198756">
    <property type="component" value="Unassembled WGS sequence"/>
</dbReference>
<protein>
    <submittedName>
        <fullName evidence="1">Uncharacterized protein</fullName>
    </submittedName>
</protein>
<evidence type="ECO:0000313" key="2">
    <source>
        <dbReference type="Proteomes" id="UP000198756"/>
    </source>
</evidence>
<reference evidence="2" key="1">
    <citation type="submission" date="2016-10" db="EMBL/GenBank/DDBJ databases">
        <authorList>
            <person name="Varghese N."/>
            <person name="Submissions S."/>
        </authorList>
    </citation>
    <scope>NUCLEOTIDE SEQUENCE [LARGE SCALE GENOMIC DNA]</scope>
    <source>
        <strain evidence="2">DSM 22703</strain>
    </source>
</reference>
<accession>A0A1G5V2W7</accession>
<evidence type="ECO:0000313" key="1">
    <source>
        <dbReference type="EMBL" id="SDA39978.1"/>
    </source>
</evidence>
<name>A0A1G5V2W7_9BACT</name>
<dbReference type="AlphaFoldDB" id="A0A1G5V2W7"/>
<sequence>MAVGIPIVLAPSKSNYSSMKKVLKKFALLSLMLTSGFYLSSCGEKDDDVITDPQTQAKMTATASTSTSTLSNARVTIGAFTVSNFTVGTQNVEMKYFAKADLSAGISLGNLKSKTILNAGLQKTASAKKSNVIISAGKSQFSLIGEGNTPEGNYTEATFKLYKNTEATANDPMFQKSILITGQINGKLSQFWTESEKVIKAASKTSVGVEVNQNSEVVLVFEMDKLFAGIDFATAKDSNGDGRIEISPISPDGNAAIFSKIESNLETAVSLRRR</sequence>
<gene>
    <name evidence="1" type="ORF">SAMN03080617_00289</name>
</gene>
<dbReference type="EMBL" id="FMXE01000002">
    <property type="protein sequence ID" value="SDA39978.1"/>
    <property type="molecule type" value="Genomic_DNA"/>
</dbReference>
<dbReference type="STRING" id="279824.SAMN03080617_00289"/>
<proteinExistence type="predicted"/>
<keyword evidence="2" id="KW-1185">Reference proteome</keyword>
<organism evidence="1 2">
    <name type="scientific">Algoriphagus alkaliphilus</name>
    <dbReference type="NCBI Taxonomy" id="279824"/>
    <lineage>
        <taxon>Bacteria</taxon>
        <taxon>Pseudomonadati</taxon>
        <taxon>Bacteroidota</taxon>
        <taxon>Cytophagia</taxon>
        <taxon>Cytophagales</taxon>
        <taxon>Cyclobacteriaceae</taxon>
        <taxon>Algoriphagus</taxon>
    </lineage>
</organism>